<dbReference type="CDD" id="cd02570">
    <property type="entry name" value="PseudoU_synth_EcTruA"/>
    <property type="match status" value="1"/>
</dbReference>
<evidence type="ECO:0000256" key="3">
    <source>
        <dbReference type="ARBA" id="ARBA00023235"/>
    </source>
</evidence>
<accession>A0A0S4LEK5</accession>
<dbReference type="Proteomes" id="UP000198736">
    <property type="component" value="Unassembled WGS sequence"/>
</dbReference>
<dbReference type="Pfam" id="PF01416">
    <property type="entry name" value="PseudoU_synth_1"/>
    <property type="match status" value="2"/>
</dbReference>
<keyword evidence="2 4" id="KW-0819">tRNA processing</keyword>
<evidence type="ECO:0000256" key="6">
    <source>
        <dbReference type="PIRSR" id="PIRSR001430-2"/>
    </source>
</evidence>
<dbReference type="InterPro" id="IPR020097">
    <property type="entry name" value="PsdUridine_synth_TruA_a/b_dom"/>
</dbReference>
<feature type="domain" description="Pseudouridine synthase I TruA alpha/beta" evidence="8">
    <location>
        <begin position="9"/>
        <end position="102"/>
    </location>
</feature>
<dbReference type="Gene3D" id="3.30.70.660">
    <property type="entry name" value="Pseudouridine synthase I, catalytic domain, C-terminal subdomain"/>
    <property type="match status" value="1"/>
</dbReference>
<proteinExistence type="inferred from homology"/>
<keyword evidence="10" id="KW-1185">Reference proteome</keyword>
<dbReference type="EC" id="5.4.99.12" evidence="4"/>
<feature type="active site" description="Nucleophile" evidence="4 5">
    <location>
        <position position="52"/>
    </location>
</feature>
<organism evidence="9 10">
    <name type="scientific">Candidatus Nitrospira nitrificans</name>
    <dbReference type="NCBI Taxonomy" id="1742973"/>
    <lineage>
        <taxon>Bacteria</taxon>
        <taxon>Pseudomonadati</taxon>
        <taxon>Nitrospirota</taxon>
        <taxon>Nitrospiria</taxon>
        <taxon>Nitrospirales</taxon>
        <taxon>Nitrospiraceae</taxon>
        <taxon>Nitrospira</taxon>
    </lineage>
</organism>
<evidence type="ECO:0000313" key="9">
    <source>
        <dbReference type="EMBL" id="CUS36044.1"/>
    </source>
</evidence>
<dbReference type="PANTHER" id="PTHR11142:SF0">
    <property type="entry name" value="TRNA PSEUDOURIDINE SYNTHASE-LIKE 1"/>
    <property type="match status" value="1"/>
</dbReference>
<dbReference type="EMBL" id="CZPZ01000013">
    <property type="protein sequence ID" value="CUS36044.1"/>
    <property type="molecule type" value="Genomic_DNA"/>
</dbReference>
<dbReference type="AlphaFoldDB" id="A0A0S4LEK5"/>
<dbReference type="OrthoDB" id="9811823at2"/>
<dbReference type="GO" id="GO:0031119">
    <property type="term" value="P:tRNA pseudouridine synthesis"/>
    <property type="evidence" value="ECO:0007669"/>
    <property type="project" value="UniProtKB-UniRule"/>
</dbReference>
<dbReference type="Gene3D" id="3.30.70.580">
    <property type="entry name" value="Pseudouridine synthase I, catalytic domain, N-terminal subdomain"/>
    <property type="match status" value="1"/>
</dbReference>
<dbReference type="NCBIfam" id="TIGR00071">
    <property type="entry name" value="hisT_truA"/>
    <property type="match status" value="1"/>
</dbReference>
<feature type="binding site" evidence="4 6">
    <location>
        <position position="110"/>
    </location>
    <ligand>
        <name>substrate</name>
    </ligand>
</feature>
<keyword evidence="3 4" id="KW-0413">Isomerase</keyword>
<reference evidence="10" key="1">
    <citation type="submission" date="2015-10" db="EMBL/GenBank/DDBJ databases">
        <authorList>
            <person name="Luecker S."/>
            <person name="Luecker S."/>
        </authorList>
    </citation>
    <scope>NUCLEOTIDE SEQUENCE [LARGE SCALE GENOMIC DNA]</scope>
</reference>
<evidence type="ECO:0000259" key="8">
    <source>
        <dbReference type="Pfam" id="PF01416"/>
    </source>
</evidence>
<dbReference type="STRING" id="1742973.COMA2_200033"/>
<gene>
    <name evidence="4 9" type="primary">truA</name>
    <name evidence="9" type="ORF">COMA2_200033</name>
</gene>
<dbReference type="InterPro" id="IPR020103">
    <property type="entry name" value="PsdUridine_synth_cat_dom_sf"/>
</dbReference>
<dbReference type="InterPro" id="IPR001406">
    <property type="entry name" value="PsdUridine_synth_TruA"/>
</dbReference>
<dbReference type="HAMAP" id="MF_00171">
    <property type="entry name" value="TruA"/>
    <property type="match status" value="1"/>
</dbReference>
<comment type="similarity">
    <text evidence="1 4 7">Belongs to the tRNA pseudouridine synthase TruA family.</text>
</comment>
<dbReference type="GO" id="GO:0160147">
    <property type="term" value="F:tRNA pseudouridine(38-40) synthase activity"/>
    <property type="evidence" value="ECO:0007669"/>
    <property type="project" value="UniProtKB-EC"/>
</dbReference>
<evidence type="ECO:0000256" key="7">
    <source>
        <dbReference type="RuleBase" id="RU003792"/>
    </source>
</evidence>
<protein>
    <recommendedName>
        <fullName evidence="4">tRNA pseudouridine synthase A</fullName>
        <ecNumber evidence="4">5.4.99.12</ecNumber>
    </recommendedName>
    <alternativeName>
        <fullName evidence="4">tRNA pseudouridine(38-40) synthase</fullName>
    </alternativeName>
    <alternativeName>
        <fullName evidence="4">tRNA pseudouridylate synthase I</fullName>
    </alternativeName>
    <alternativeName>
        <fullName evidence="4">tRNA-uridine isomerase I</fullName>
    </alternativeName>
</protein>
<feature type="domain" description="Pseudouridine synthase I TruA alpha/beta" evidence="8">
    <location>
        <begin position="146"/>
        <end position="245"/>
    </location>
</feature>
<name>A0A0S4LEK5_9BACT</name>
<evidence type="ECO:0000256" key="4">
    <source>
        <dbReference type="HAMAP-Rule" id="MF_00171"/>
    </source>
</evidence>
<dbReference type="InterPro" id="IPR020095">
    <property type="entry name" value="PsdUridine_synth_TruA_C"/>
</dbReference>
<dbReference type="PANTHER" id="PTHR11142">
    <property type="entry name" value="PSEUDOURIDYLATE SYNTHASE"/>
    <property type="match status" value="1"/>
</dbReference>
<comment type="catalytic activity">
    <reaction evidence="4 7">
        <text>uridine(38/39/40) in tRNA = pseudouridine(38/39/40) in tRNA</text>
        <dbReference type="Rhea" id="RHEA:22376"/>
        <dbReference type="Rhea" id="RHEA-COMP:10085"/>
        <dbReference type="Rhea" id="RHEA-COMP:10087"/>
        <dbReference type="ChEBI" id="CHEBI:65314"/>
        <dbReference type="ChEBI" id="CHEBI:65315"/>
        <dbReference type="EC" id="5.4.99.12"/>
    </reaction>
</comment>
<dbReference type="InterPro" id="IPR020094">
    <property type="entry name" value="TruA/RsuA/RluB/E/F_N"/>
</dbReference>
<evidence type="ECO:0000256" key="5">
    <source>
        <dbReference type="PIRSR" id="PIRSR001430-1"/>
    </source>
</evidence>
<comment type="subunit">
    <text evidence="4">Homodimer.</text>
</comment>
<dbReference type="RefSeq" id="WP_139077267.1">
    <property type="nucleotide sequence ID" value="NZ_CZPZ01000013.1"/>
</dbReference>
<dbReference type="GO" id="GO:0003723">
    <property type="term" value="F:RNA binding"/>
    <property type="evidence" value="ECO:0007669"/>
    <property type="project" value="InterPro"/>
</dbReference>
<comment type="function">
    <text evidence="4">Formation of pseudouridine at positions 38, 39 and 40 in the anticodon stem and loop of transfer RNAs.</text>
</comment>
<evidence type="ECO:0000313" key="10">
    <source>
        <dbReference type="Proteomes" id="UP000198736"/>
    </source>
</evidence>
<comment type="caution">
    <text evidence="4">Lacks conserved residue(s) required for the propagation of feature annotation.</text>
</comment>
<dbReference type="SUPFAM" id="SSF55120">
    <property type="entry name" value="Pseudouridine synthase"/>
    <property type="match status" value="1"/>
</dbReference>
<dbReference type="FunFam" id="3.30.70.580:FF:000001">
    <property type="entry name" value="tRNA pseudouridine synthase A"/>
    <property type="match status" value="1"/>
</dbReference>
<sequence length="258" mass="28718">MPIVKLTLEYDGTAYAGWQRQPDQPTIQEAVEAAITGVTQINAPVIGAGRTDAGVHALGQVASFRIDRDMTPRGWTRALNAHLPKSIVVRSVALMPDTFHARHSAKGKLYEYRILNRPERPAVERDYCWHIHQPLDDAAMNLAGLALIGSHDFSSFQTQPTDNDDPVCHLQRFMVFRESDRLRIEAYADRFLKQMIRSIVGTLVEVGLNKRAPDSLKTILHARNRSAAGKTAPPQGLFLVRVDYDGAITNMEGQKLPA</sequence>
<evidence type="ECO:0000256" key="2">
    <source>
        <dbReference type="ARBA" id="ARBA00022694"/>
    </source>
</evidence>
<dbReference type="PIRSF" id="PIRSF001430">
    <property type="entry name" value="tRNA_psdUrid_synth"/>
    <property type="match status" value="1"/>
</dbReference>
<evidence type="ECO:0000256" key="1">
    <source>
        <dbReference type="ARBA" id="ARBA00009375"/>
    </source>
</evidence>